<keyword evidence="2" id="KW-0813">Transport</keyword>
<feature type="domain" description="Major facilitator superfamily (MFS) profile" evidence="8">
    <location>
        <begin position="228"/>
        <end position="424"/>
    </location>
</feature>
<evidence type="ECO:0000256" key="5">
    <source>
        <dbReference type="ARBA" id="ARBA00022989"/>
    </source>
</evidence>
<evidence type="ECO:0000256" key="3">
    <source>
        <dbReference type="ARBA" id="ARBA00022475"/>
    </source>
</evidence>
<evidence type="ECO:0000313" key="10">
    <source>
        <dbReference type="Proteomes" id="UP001208017"/>
    </source>
</evidence>
<keyword evidence="5 7" id="KW-1133">Transmembrane helix</keyword>
<feature type="transmembrane region" description="Helical" evidence="7">
    <location>
        <begin position="317"/>
        <end position="340"/>
    </location>
</feature>
<dbReference type="RefSeq" id="WP_267152117.1">
    <property type="nucleotide sequence ID" value="NZ_JAPMLT010000007.1"/>
</dbReference>
<keyword evidence="3" id="KW-1003">Cell membrane</keyword>
<dbReference type="InterPro" id="IPR011701">
    <property type="entry name" value="MFS"/>
</dbReference>
<dbReference type="Gene3D" id="1.20.1250.20">
    <property type="entry name" value="MFS general substrate transporter like domains"/>
    <property type="match status" value="1"/>
</dbReference>
<evidence type="ECO:0000313" key="9">
    <source>
        <dbReference type="EMBL" id="MCX7570869.1"/>
    </source>
</evidence>
<proteinExistence type="predicted"/>
<evidence type="ECO:0000256" key="1">
    <source>
        <dbReference type="ARBA" id="ARBA00004651"/>
    </source>
</evidence>
<dbReference type="PANTHER" id="PTHR23513">
    <property type="entry name" value="INTEGRAL MEMBRANE EFFLUX PROTEIN-RELATED"/>
    <property type="match status" value="1"/>
</dbReference>
<feature type="transmembrane region" description="Helical" evidence="7">
    <location>
        <begin position="228"/>
        <end position="246"/>
    </location>
</feature>
<feature type="transmembrane region" description="Helical" evidence="7">
    <location>
        <begin position="292"/>
        <end position="311"/>
    </location>
</feature>
<evidence type="ECO:0000256" key="2">
    <source>
        <dbReference type="ARBA" id="ARBA00022448"/>
    </source>
</evidence>
<feature type="transmembrane region" description="Helical" evidence="7">
    <location>
        <begin position="266"/>
        <end position="285"/>
    </location>
</feature>
<accession>A0ABT3X1V0</accession>
<dbReference type="InterPro" id="IPR036259">
    <property type="entry name" value="MFS_trans_sf"/>
</dbReference>
<dbReference type="Pfam" id="PF07690">
    <property type="entry name" value="MFS_1"/>
    <property type="match status" value="1"/>
</dbReference>
<reference evidence="9 10" key="1">
    <citation type="submission" date="2022-11" db="EMBL/GenBank/DDBJ databases">
        <title>Study of microbial diversity in lake waters.</title>
        <authorList>
            <person name="Zhang J."/>
        </authorList>
    </citation>
    <scope>NUCLEOTIDE SEQUENCE [LARGE SCALE GENOMIC DNA]</scope>
    <source>
        <strain evidence="9 10">DT12</strain>
    </source>
</reference>
<dbReference type="Proteomes" id="UP001208017">
    <property type="component" value="Unassembled WGS sequence"/>
</dbReference>
<gene>
    <name evidence="9" type="ORF">OS242_12970</name>
</gene>
<feature type="transmembrane region" description="Helical" evidence="7">
    <location>
        <begin position="352"/>
        <end position="375"/>
    </location>
</feature>
<dbReference type="SUPFAM" id="SSF103473">
    <property type="entry name" value="MFS general substrate transporter"/>
    <property type="match status" value="1"/>
</dbReference>
<dbReference type="PANTHER" id="PTHR23513:SF6">
    <property type="entry name" value="MAJOR FACILITATOR SUPERFAMILY ASSOCIATED DOMAIN-CONTAINING PROTEIN"/>
    <property type="match status" value="1"/>
</dbReference>
<evidence type="ECO:0000259" key="8">
    <source>
        <dbReference type="PROSITE" id="PS50850"/>
    </source>
</evidence>
<protein>
    <submittedName>
        <fullName evidence="9">MFS transporter</fullName>
    </submittedName>
</protein>
<sequence length="424" mass="46292">MAKSFMRDGNFLRFYLATVCSALGDAALLILLAWFVVDITGSEGMLGITLLLISLPRLFFMLIGGVAADRLNRKWILILSASIRGGIMILFALFLTRALPENVMYGLFPMAVIFGVVDAFFWPARSSSMPFVVKQSDLARANGLLETSLQLSSVFGMMLASQLFLLDNYSLMFSVIGSFFLVATVLLLPLRFRQDEQTDGAAPPEAKKQSAFADIVEGIRYALSIRTVALILLTALFANVMIMGPLQIGLPSLVKSLGFDGTEYGFLEATISIGALIGGLIVAWQKAFRGRLRIVSLFIAVFGIAFAFIGSMQTMSYGLTVMFVLGLSMAMFNIPVLTYMQTVTERHMLGRVMSLLSLMSFGITPISYALASFLLENGVLTAPMLFYIGGIGMALLGPVTFAVREFRNSEKHPRWVQAAASEAQ</sequence>
<feature type="transmembrane region" description="Helical" evidence="7">
    <location>
        <begin position="75"/>
        <end position="96"/>
    </location>
</feature>
<name>A0ABT3X1V0_9BACL</name>
<comment type="subcellular location">
    <subcellularLocation>
        <location evidence="1">Cell membrane</location>
        <topology evidence="1">Multi-pass membrane protein</topology>
    </subcellularLocation>
</comment>
<keyword evidence="10" id="KW-1185">Reference proteome</keyword>
<feature type="transmembrane region" description="Helical" evidence="7">
    <location>
        <begin position="171"/>
        <end position="190"/>
    </location>
</feature>
<dbReference type="CDD" id="cd06173">
    <property type="entry name" value="MFS_MefA_like"/>
    <property type="match status" value="1"/>
</dbReference>
<feature type="transmembrane region" description="Helical" evidence="7">
    <location>
        <begin position="12"/>
        <end position="36"/>
    </location>
</feature>
<evidence type="ECO:0000256" key="6">
    <source>
        <dbReference type="ARBA" id="ARBA00023136"/>
    </source>
</evidence>
<keyword evidence="4 7" id="KW-0812">Transmembrane</keyword>
<dbReference type="EMBL" id="JAPMLT010000007">
    <property type="protein sequence ID" value="MCX7570869.1"/>
    <property type="molecule type" value="Genomic_DNA"/>
</dbReference>
<feature type="transmembrane region" description="Helical" evidence="7">
    <location>
        <begin position="102"/>
        <end position="122"/>
    </location>
</feature>
<evidence type="ECO:0000256" key="4">
    <source>
        <dbReference type="ARBA" id="ARBA00022692"/>
    </source>
</evidence>
<evidence type="ECO:0000256" key="7">
    <source>
        <dbReference type="SAM" id="Phobius"/>
    </source>
</evidence>
<feature type="transmembrane region" description="Helical" evidence="7">
    <location>
        <begin position="381"/>
        <end position="403"/>
    </location>
</feature>
<organism evidence="9 10">
    <name type="scientific">Tumebacillus lacus</name>
    <dbReference type="NCBI Taxonomy" id="2995335"/>
    <lineage>
        <taxon>Bacteria</taxon>
        <taxon>Bacillati</taxon>
        <taxon>Bacillota</taxon>
        <taxon>Bacilli</taxon>
        <taxon>Bacillales</taxon>
        <taxon>Alicyclobacillaceae</taxon>
        <taxon>Tumebacillus</taxon>
    </lineage>
</organism>
<feature type="transmembrane region" description="Helical" evidence="7">
    <location>
        <begin position="48"/>
        <end position="68"/>
    </location>
</feature>
<dbReference type="InterPro" id="IPR020846">
    <property type="entry name" value="MFS_dom"/>
</dbReference>
<comment type="caution">
    <text evidence="9">The sequence shown here is derived from an EMBL/GenBank/DDBJ whole genome shotgun (WGS) entry which is preliminary data.</text>
</comment>
<dbReference type="PROSITE" id="PS50850">
    <property type="entry name" value="MFS"/>
    <property type="match status" value="1"/>
</dbReference>
<keyword evidence="6 7" id="KW-0472">Membrane</keyword>